<name>A0A8E1QYN3_9BACT</name>
<dbReference type="InterPro" id="IPR002591">
    <property type="entry name" value="Phosphodiest/P_Trfase"/>
</dbReference>
<accession>A0A8E1QYN3</accession>
<feature type="signal peptide" evidence="1">
    <location>
        <begin position="1"/>
        <end position="18"/>
    </location>
</feature>
<proteinExistence type="predicted"/>
<dbReference type="PANTHER" id="PTHR10151">
    <property type="entry name" value="ECTONUCLEOTIDE PYROPHOSPHATASE/PHOSPHODIESTERASE"/>
    <property type="match status" value="1"/>
</dbReference>
<evidence type="ECO:0000313" key="3">
    <source>
        <dbReference type="Proteomes" id="UP000036951"/>
    </source>
</evidence>
<reference evidence="2 3" key="1">
    <citation type="submission" date="2015-06" db="EMBL/GenBank/DDBJ databases">
        <title>Prevotella sp. 109, sp. nov., a novel member of the family Prevotellaceae isolated from human faeces.</title>
        <authorList>
            <person name="Shkoporov A.N."/>
            <person name="Chaplin A.V."/>
            <person name="Kafarskaia L.I."/>
            <person name="Efimov B.A."/>
        </authorList>
    </citation>
    <scope>NUCLEOTIDE SEQUENCE [LARGE SCALE GENOMIC DNA]</scope>
    <source>
        <strain evidence="2 3">109</strain>
    </source>
</reference>
<protein>
    <submittedName>
        <fullName evidence="2">Phosphodiesterase</fullName>
    </submittedName>
</protein>
<dbReference type="Gene3D" id="3.30.1360.180">
    <property type="match status" value="1"/>
</dbReference>
<dbReference type="SUPFAM" id="SSF53649">
    <property type="entry name" value="Alkaline phosphatase-like"/>
    <property type="match status" value="1"/>
</dbReference>
<feature type="chain" id="PRO_5034033064" evidence="1">
    <location>
        <begin position="19"/>
        <end position="398"/>
    </location>
</feature>
<dbReference type="EMBL" id="LFQU01000004">
    <property type="protein sequence ID" value="KOO69256.1"/>
    <property type="molecule type" value="Genomic_DNA"/>
</dbReference>
<dbReference type="GO" id="GO:0016787">
    <property type="term" value="F:hydrolase activity"/>
    <property type="evidence" value="ECO:0007669"/>
    <property type="project" value="UniProtKB-ARBA"/>
</dbReference>
<dbReference type="PANTHER" id="PTHR10151:SF120">
    <property type="entry name" value="BIS(5'-ADENOSYL)-TRIPHOSPHATASE"/>
    <property type="match status" value="1"/>
</dbReference>
<dbReference type="Proteomes" id="UP000036951">
    <property type="component" value="Unassembled WGS sequence"/>
</dbReference>
<organism evidence="2 3">
    <name type="scientific">Xylanibacter rarus</name>
    <dbReference type="NCBI Taxonomy" id="1676614"/>
    <lineage>
        <taxon>Bacteria</taxon>
        <taxon>Pseudomonadati</taxon>
        <taxon>Bacteroidota</taxon>
        <taxon>Bacteroidia</taxon>
        <taxon>Bacteroidales</taxon>
        <taxon>Prevotellaceae</taxon>
        <taxon>Xylanibacter</taxon>
    </lineage>
</organism>
<dbReference type="Gene3D" id="3.40.720.10">
    <property type="entry name" value="Alkaline Phosphatase, subunit A"/>
    <property type="match status" value="1"/>
</dbReference>
<gene>
    <name evidence="2" type="ORF">ACU52_03485</name>
</gene>
<dbReference type="InterPro" id="IPR017850">
    <property type="entry name" value="Alkaline_phosphatase_core_sf"/>
</dbReference>
<evidence type="ECO:0000256" key="1">
    <source>
        <dbReference type="SAM" id="SignalP"/>
    </source>
</evidence>
<keyword evidence="3" id="KW-1185">Reference proteome</keyword>
<sequence length="398" mass="44507">MSLLTFLLLAFAAVRLCAGRHYTVIVSLDGCRWDYPMMYDTPFLDSLGSRGVSAVMRPSFPSKTFPNHYTLATGLVPDHHGIIANRFYDVASGRTYSISDKATSKDGSFYGGEPIWLTAKRQGVKVGVVYWPGSDVAIKGMYPDYYKDYAKKPLLTFPERLDEAERLLTLPDSVRPQLVMIYFNEPDHSGHSYGPASKQTRKAVEELDSLMCSLYKRLRALPCGQDINFIVTSDHGMASTSPERIIRLSEYLKPEWCERVMADLPTLIFPNKGHEDDIMNALRGVAHIRTWKKDEVPECFHYGTNHNIAPIVVMPDVGWVVSEDGRVIPGNHGFDPYNSELNVPFRAEGPDFKHGYVKTAMFDNTCIYPLLSRLLGIEPAPCDGNIGDVADMLAPVGQ</sequence>
<keyword evidence="1" id="KW-0732">Signal</keyword>
<dbReference type="Pfam" id="PF01663">
    <property type="entry name" value="Phosphodiest"/>
    <property type="match status" value="1"/>
</dbReference>
<dbReference type="CDD" id="cd16018">
    <property type="entry name" value="Enpp"/>
    <property type="match status" value="1"/>
</dbReference>
<evidence type="ECO:0000313" key="2">
    <source>
        <dbReference type="EMBL" id="KOO69256.1"/>
    </source>
</evidence>
<dbReference type="AlphaFoldDB" id="A0A8E1QYN3"/>
<comment type="caution">
    <text evidence="2">The sequence shown here is derived from an EMBL/GenBank/DDBJ whole genome shotgun (WGS) entry which is preliminary data.</text>
</comment>